<reference evidence="1" key="2">
    <citation type="journal article" date="2015" name="Fish Shellfish Immunol.">
        <title>Early steps in the European eel (Anguilla anguilla)-Vibrio vulnificus interaction in the gills: Role of the RtxA13 toxin.</title>
        <authorList>
            <person name="Callol A."/>
            <person name="Pajuelo D."/>
            <person name="Ebbesson L."/>
            <person name="Teles M."/>
            <person name="MacKenzie S."/>
            <person name="Amaro C."/>
        </authorList>
    </citation>
    <scope>NUCLEOTIDE SEQUENCE</scope>
</reference>
<dbReference type="AlphaFoldDB" id="A0A0E9S128"/>
<accession>A0A0E9S128</accession>
<proteinExistence type="predicted"/>
<dbReference type="EMBL" id="GBXM01073586">
    <property type="protein sequence ID" value="JAH34991.1"/>
    <property type="molecule type" value="Transcribed_RNA"/>
</dbReference>
<evidence type="ECO:0000313" key="1">
    <source>
        <dbReference type="EMBL" id="JAH34991.1"/>
    </source>
</evidence>
<sequence>MGSLFPPHSLQLMRVKGTSLQDAACWLCPQSASLLKTTQIRK</sequence>
<organism evidence="1">
    <name type="scientific">Anguilla anguilla</name>
    <name type="common">European freshwater eel</name>
    <name type="synonym">Muraena anguilla</name>
    <dbReference type="NCBI Taxonomy" id="7936"/>
    <lineage>
        <taxon>Eukaryota</taxon>
        <taxon>Metazoa</taxon>
        <taxon>Chordata</taxon>
        <taxon>Craniata</taxon>
        <taxon>Vertebrata</taxon>
        <taxon>Euteleostomi</taxon>
        <taxon>Actinopterygii</taxon>
        <taxon>Neopterygii</taxon>
        <taxon>Teleostei</taxon>
        <taxon>Anguilliformes</taxon>
        <taxon>Anguillidae</taxon>
        <taxon>Anguilla</taxon>
    </lineage>
</organism>
<reference evidence="1" key="1">
    <citation type="submission" date="2014-11" db="EMBL/GenBank/DDBJ databases">
        <authorList>
            <person name="Amaro Gonzalez C."/>
        </authorList>
    </citation>
    <scope>NUCLEOTIDE SEQUENCE</scope>
</reference>
<name>A0A0E9S128_ANGAN</name>
<protein>
    <submittedName>
        <fullName evidence="1">Uncharacterized protein</fullName>
    </submittedName>
</protein>